<dbReference type="CDD" id="cd01715">
    <property type="entry name" value="ETF_alpha"/>
    <property type="match status" value="1"/>
</dbReference>
<dbReference type="FunFam" id="3.40.50.1220:FF:000004">
    <property type="entry name" value="Electron transfer flavoprotein"/>
    <property type="match status" value="1"/>
</dbReference>
<comment type="similarity">
    <text evidence="1">Belongs to the ETF alpha-subunit/FixB family.</text>
</comment>
<dbReference type="PANTHER" id="PTHR43153:SF1">
    <property type="entry name" value="ELECTRON TRANSFER FLAVOPROTEIN SUBUNIT ALPHA, MITOCHONDRIAL"/>
    <property type="match status" value="1"/>
</dbReference>
<dbReference type="InterPro" id="IPR014729">
    <property type="entry name" value="Rossmann-like_a/b/a_fold"/>
</dbReference>
<dbReference type="GO" id="GO:0009055">
    <property type="term" value="F:electron transfer activity"/>
    <property type="evidence" value="ECO:0007669"/>
    <property type="project" value="InterPro"/>
</dbReference>
<dbReference type="InterPro" id="IPR014730">
    <property type="entry name" value="ETF_a/b_N"/>
</dbReference>
<dbReference type="PANTHER" id="PTHR43153">
    <property type="entry name" value="ELECTRON TRANSFER FLAVOPROTEIN ALPHA"/>
    <property type="match status" value="1"/>
</dbReference>
<dbReference type="InterPro" id="IPR014731">
    <property type="entry name" value="ETF_asu_C"/>
</dbReference>
<dbReference type="AlphaFoldDB" id="A0A897N294"/>
<dbReference type="Pfam" id="PF01012">
    <property type="entry name" value="ETF"/>
    <property type="match status" value="1"/>
</dbReference>
<evidence type="ECO:0000256" key="2">
    <source>
        <dbReference type="ARBA" id="ARBA00022448"/>
    </source>
</evidence>
<dbReference type="GO" id="GO:0033539">
    <property type="term" value="P:fatty acid beta-oxidation using acyl-CoA dehydrogenase"/>
    <property type="evidence" value="ECO:0007669"/>
    <property type="project" value="TreeGrafter"/>
</dbReference>
<dbReference type="GeneID" id="68854127"/>
<evidence type="ECO:0000259" key="4">
    <source>
        <dbReference type="SMART" id="SM00893"/>
    </source>
</evidence>
<name>A0A897N294_9EURY</name>
<dbReference type="InterPro" id="IPR001308">
    <property type="entry name" value="ETF_a/FixB"/>
</dbReference>
<dbReference type="Pfam" id="PF00766">
    <property type="entry name" value="ETF_alpha"/>
    <property type="match status" value="1"/>
</dbReference>
<organism evidence="5 6">
    <name type="scientific">Halapricum desulfuricans</name>
    <dbReference type="NCBI Taxonomy" id="2841257"/>
    <lineage>
        <taxon>Archaea</taxon>
        <taxon>Methanobacteriati</taxon>
        <taxon>Methanobacteriota</taxon>
        <taxon>Stenosarchaea group</taxon>
        <taxon>Halobacteria</taxon>
        <taxon>Halobacteriales</taxon>
        <taxon>Haloarculaceae</taxon>
        <taxon>Halapricum</taxon>
    </lineage>
</organism>
<accession>A0A897N294</accession>
<dbReference type="RefSeq" id="WP_229114277.1">
    <property type="nucleotide sequence ID" value="NZ_CP064787.1"/>
</dbReference>
<dbReference type="Gene3D" id="3.40.50.620">
    <property type="entry name" value="HUPs"/>
    <property type="match status" value="1"/>
</dbReference>
<sequence>MTVLVVAEHRRGELRDPSFEALTAGRELADATGGDLHVGVVGGDVERHAERLNREGVDLVHTVAHGEEFNHDVSTQAIAQLVEAVEPTVLLAPDTVNGLDYLPAVAERLDLPLVTDVIDLEYDEGLTVTRELYEGKVETTLSIDAPRAAITVRPGSWPQAEGTGDAEVDAFDATIDESAVRSTVTGFQEIGGEVDVAEADVLVAVGRGIESEDNLEIVRELADVLGATLAASRPVIDNGWLPADRQVGQSGKTVSPELYIAVGISGTAQHVSGVRAETFVAINDDPNAPIFDVADYGVVDDLFEVVPALTERLKRS</sequence>
<proteinExistence type="inferred from homology"/>
<dbReference type="Gene3D" id="3.40.50.1220">
    <property type="entry name" value="TPP-binding domain"/>
    <property type="match status" value="1"/>
</dbReference>
<feature type="domain" description="Electron transfer flavoprotein alpha/beta-subunit N-terminal" evidence="4">
    <location>
        <begin position="3"/>
        <end position="184"/>
    </location>
</feature>
<dbReference type="GO" id="GO:0050660">
    <property type="term" value="F:flavin adenine dinucleotide binding"/>
    <property type="evidence" value="ECO:0007669"/>
    <property type="project" value="InterPro"/>
</dbReference>
<dbReference type="SUPFAM" id="SSF52402">
    <property type="entry name" value="Adenine nucleotide alpha hydrolases-like"/>
    <property type="match status" value="1"/>
</dbReference>
<dbReference type="SUPFAM" id="SSF52467">
    <property type="entry name" value="DHS-like NAD/FAD-binding domain"/>
    <property type="match status" value="1"/>
</dbReference>
<keyword evidence="3" id="KW-0285">Flavoprotein</keyword>
<keyword evidence="2" id="KW-0813">Transport</keyword>
<dbReference type="Proteomes" id="UP000663525">
    <property type="component" value="Chromosome"/>
</dbReference>
<dbReference type="PIRSF" id="PIRSF000089">
    <property type="entry name" value="Electra_flavoP_a"/>
    <property type="match status" value="1"/>
</dbReference>
<dbReference type="EMBL" id="CP064787">
    <property type="protein sequence ID" value="QSG04835.1"/>
    <property type="molecule type" value="Genomic_DNA"/>
</dbReference>
<evidence type="ECO:0000256" key="3">
    <source>
        <dbReference type="ARBA" id="ARBA00022630"/>
    </source>
</evidence>
<protein>
    <submittedName>
        <fullName evidence="5">Electron transfer flavoprotein, alpha subunit</fullName>
    </submittedName>
</protein>
<evidence type="ECO:0000256" key="1">
    <source>
        <dbReference type="ARBA" id="ARBA00005817"/>
    </source>
</evidence>
<dbReference type="InterPro" id="IPR033947">
    <property type="entry name" value="ETF_alpha_N"/>
</dbReference>
<evidence type="ECO:0000313" key="5">
    <source>
        <dbReference type="EMBL" id="QSG04835.1"/>
    </source>
</evidence>
<gene>
    <name evidence="5" type="primary">fixB2</name>
    <name evidence="5" type="ORF">HSR121_0479</name>
</gene>
<dbReference type="InterPro" id="IPR029035">
    <property type="entry name" value="DHS-like_NAD/FAD-binding_dom"/>
</dbReference>
<dbReference type="SMART" id="SM00893">
    <property type="entry name" value="ETF"/>
    <property type="match status" value="1"/>
</dbReference>
<evidence type="ECO:0000313" key="6">
    <source>
        <dbReference type="Proteomes" id="UP000663525"/>
    </source>
</evidence>
<reference evidence="5" key="1">
    <citation type="submission" date="2020-11" db="EMBL/GenBank/DDBJ databases">
        <title>Carbohydrate-dependent, anaerobic sulfur respiration: A novel catabolism in halophilic archaea.</title>
        <authorList>
            <person name="Sorokin D.Y."/>
            <person name="Messina E."/>
            <person name="Smedile F."/>
            <person name="La Cono V."/>
            <person name="Hallsworth J.E."/>
            <person name="Yakimov M.M."/>
        </authorList>
    </citation>
    <scope>NUCLEOTIDE SEQUENCE</scope>
    <source>
        <strain evidence="5">HSR12-1</strain>
    </source>
</reference>